<dbReference type="EMBL" id="JQ844236">
    <property type="protein sequence ID" value="AGS53546.1"/>
    <property type="molecule type" value="Genomic_DNA"/>
</dbReference>
<feature type="compositionally biased region" description="Low complexity" evidence="1">
    <location>
        <begin position="154"/>
        <end position="178"/>
    </location>
</feature>
<dbReference type="PANTHER" id="PTHR42957:SF1">
    <property type="entry name" value="HELICASE MJ1565-RELATED"/>
    <property type="match status" value="1"/>
</dbReference>
<feature type="domain" description="Helicase HerA central" evidence="2">
    <location>
        <begin position="469"/>
        <end position="709"/>
    </location>
</feature>
<evidence type="ECO:0000259" key="2">
    <source>
        <dbReference type="Pfam" id="PF01935"/>
    </source>
</evidence>
<dbReference type="InterPro" id="IPR027417">
    <property type="entry name" value="P-loop_NTPase"/>
</dbReference>
<name>A0A806K147_9BACT</name>
<accession>A0A806K147</accession>
<evidence type="ECO:0000256" key="1">
    <source>
        <dbReference type="SAM" id="MobiDB-lite"/>
    </source>
</evidence>
<feature type="compositionally biased region" description="Low complexity" evidence="1">
    <location>
        <begin position="186"/>
        <end position="290"/>
    </location>
</feature>
<reference evidence="3" key="1">
    <citation type="submission" date="2012-03" db="EMBL/GenBank/DDBJ databases">
        <title>Functional metagenomics reveals considerable lignocellulase gene clusters in the gut microbiome of a wood-feeding higher termite.</title>
        <authorList>
            <person name="Liu N."/>
        </authorList>
    </citation>
    <scope>NUCLEOTIDE SEQUENCE</scope>
</reference>
<protein>
    <submittedName>
        <fullName evidence="3">Putative ATP-binding protein</fullName>
    </submittedName>
</protein>
<dbReference type="Gene3D" id="3.40.50.300">
    <property type="entry name" value="P-loop containing nucleotide triphosphate hydrolases"/>
    <property type="match status" value="2"/>
</dbReference>
<dbReference type="Pfam" id="PF01935">
    <property type="entry name" value="DUF87"/>
    <property type="match status" value="1"/>
</dbReference>
<proteinExistence type="predicted"/>
<keyword evidence="3" id="KW-0547">Nucleotide-binding</keyword>
<sequence length="986" mass="108596">MLGEEFGFMVIAHPISTERNVQTIEKELYAIYDEISRSAKQSFQKGTNESEQTGSSETKGTGTNATEGSSDTEGTTRGTNKGTSLSHSTNEGTSQSHTTNEGTNQSHSKNEGTSQSHTTNEGTNQSHSKNEGASLSHSTNEGTSQSHSKNEGENSSFGTSETKSSGSSSGGSSSSTNKSETKGTNDSRGTSTGSSDTSGKSKGSSDTAGTSTGSSDTSGTSKGTSDTTGTSKGSSDTTGTSTGSSDTNGTTKGTSDTSGTTEGTNFSESISKSKNISSSTSTSESNSTNKGKQTGVSESITTELTNKNLQEWLKYFDEVILPRLDYGYGKGIFVTSSLLWANNERVLKKLGNTTTALFAGEKGNRIPFIVRRLELENNYLKALRLFQQPVSREMLAANSDDWKREVIWSHTYLPDNDNQVNFYLGNWMSVKELAVMAGVPQKEVVGLRLKEEIEFGLNVGDKMDGGKEINLGKLVVSGNPKEIPVNISVSDLDRHIFVTGVTGSGKTTTCQKLLIDSGLPFMIIEPAKTEYRILKEYLPDIKIFTIGSDVAPLKLNPFQFFEGENITSRVDMIKASIEAAFDMEAAIPQIIEQVIYDSYKEKGWNIANSKNSNSQNPFSPDEYLFPTIADVLRNVEKSVSKHKFDERLKNDYKGSITARLQGLILGSKGMMLNCCHSVDFGELLDQKVIIELEELRDGGQKSLVIGFVLMNMVEAIRRRFDNNHGKKVPHITLIEEAHRLLSKPQPGDTNRQHGVDTFTDMLAEIRKYGESLIISDQIPNKLTPEILKNTNTKIVHRIFAQDDKDAIGNTMALTEEQRNFLSNLDVGRAIVFNGNWPKAVQVQIPKKTDTSKEIIISRDELKASNLDFYISHWESNIVDYSTLFGHKPSREEMEILMQLRNNSDYINAMMELKESGENQNKQLIKPLEDLLQRVPDKKRLFDILADNYLNGHKGSFLSEIYDMYQGEKVLDKQKVKTFANSLMDFM</sequence>
<dbReference type="PANTHER" id="PTHR42957">
    <property type="entry name" value="HELICASE MJ1565-RELATED"/>
    <property type="match status" value="1"/>
</dbReference>
<dbReference type="InterPro" id="IPR002789">
    <property type="entry name" value="HerA_central"/>
</dbReference>
<dbReference type="GO" id="GO:0005524">
    <property type="term" value="F:ATP binding"/>
    <property type="evidence" value="ECO:0007669"/>
    <property type="project" value="UniProtKB-KW"/>
</dbReference>
<evidence type="ECO:0000313" key="3">
    <source>
        <dbReference type="EMBL" id="AGS53546.1"/>
    </source>
</evidence>
<feature type="compositionally biased region" description="Polar residues" evidence="1">
    <location>
        <begin position="39"/>
        <end position="147"/>
    </location>
</feature>
<dbReference type="SUPFAM" id="SSF52540">
    <property type="entry name" value="P-loop containing nucleoside triphosphate hydrolases"/>
    <property type="match status" value="1"/>
</dbReference>
<dbReference type="AlphaFoldDB" id="A0A806K147"/>
<keyword evidence="3" id="KW-0067">ATP-binding</keyword>
<dbReference type="InterPro" id="IPR008571">
    <property type="entry name" value="HerA-like"/>
</dbReference>
<organism evidence="3">
    <name type="scientific">uncultured bacterium contig00062</name>
    <dbReference type="NCBI Taxonomy" id="1181545"/>
    <lineage>
        <taxon>Bacteria</taxon>
        <taxon>environmental samples</taxon>
    </lineage>
</organism>
<feature type="region of interest" description="Disordered" evidence="1">
    <location>
        <begin position="39"/>
        <end position="299"/>
    </location>
</feature>